<dbReference type="Proteomes" id="UP000596192">
    <property type="component" value="Chromosome"/>
</dbReference>
<organism evidence="2 3">
    <name type="scientific">Azotobacter chroococcum</name>
    <dbReference type="NCBI Taxonomy" id="353"/>
    <lineage>
        <taxon>Bacteria</taxon>
        <taxon>Pseudomonadati</taxon>
        <taxon>Pseudomonadota</taxon>
        <taxon>Gammaproteobacteria</taxon>
        <taxon>Pseudomonadales</taxon>
        <taxon>Pseudomonadaceae</taxon>
        <taxon>Azotobacter</taxon>
    </lineage>
</organism>
<sequence>MAERQQLNLYGDDEARLHHPYTQARSTTALRNLAIAFEHYNEQHPHSALKYCSPRELRRLAKALTY</sequence>
<reference evidence="2 3" key="1">
    <citation type="submission" date="2020-12" db="EMBL/GenBank/DDBJ databases">
        <title>Genomic Analysis and Response surface optimization of nitrogen-fixing conditions for A. chroococcum strain HR1, Isolation from rhizosphere soil.</title>
        <authorList>
            <person name="Li J."/>
            <person name="Yang H."/>
            <person name="Liu H."/>
            <person name="Wang C."/>
            <person name="Tian Y."/>
            <person name="Lu X.Y."/>
        </authorList>
    </citation>
    <scope>NUCLEOTIDE SEQUENCE [LARGE SCALE GENOMIC DNA]</scope>
    <source>
        <strain evidence="2 3">HR1</strain>
    </source>
</reference>
<protein>
    <submittedName>
        <fullName evidence="2">Transposase</fullName>
    </submittedName>
</protein>
<name>A0AAP9YDL0_9GAMM</name>
<gene>
    <name evidence="2" type="ORF">GKQ51_02910</name>
</gene>
<dbReference type="InterPro" id="IPR001584">
    <property type="entry name" value="Integrase_cat-core"/>
</dbReference>
<feature type="domain" description="Integrase catalytic" evidence="1">
    <location>
        <begin position="23"/>
        <end position="54"/>
    </location>
</feature>
<accession>A0AAP9YDL0</accession>
<dbReference type="EMBL" id="CP066310">
    <property type="protein sequence ID" value="QQE89330.1"/>
    <property type="molecule type" value="Genomic_DNA"/>
</dbReference>
<dbReference type="AlphaFoldDB" id="A0AAP9YDL0"/>
<dbReference type="GO" id="GO:0015074">
    <property type="term" value="P:DNA integration"/>
    <property type="evidence" value="ECO:0007669"/>
    <property type="project" value="InterPro"/>
</dbReference>
<evidence type="ECO:0000259" key="1">
    <source>
        <dbReference type="Pfam" id="PF13683"/>
    </source>
</evidence>
<evidence type="ECO:0000313" key="3">
    <source>
        <dbReference type="Proteomes" id="UP000596192"/>
    </source>
</evidence>
<dbReference type="Pfam" id="PF13683">
    <property type="entry name" value="rve_3"/>
    <property type="match status" value="1"/>
</dbReference>
<proteinExistence type="predicted"/>
<evidence type="ECO:0000313" key="2">
    <source>
        <dbReference type="EMBL" id="QQE89330.1"/>
    </source>
</evidence>